<evidence type="ECO:0000313" key="5">
    <source>
        <dbReference type="EMBL" id="PSB05254.1"/>
    </source>
</evidence>
<evidence type="ECO:0000256" key="1">
    <source>
        <dbReference type="ARBA" id="ARBA00008520"/>
    </source>
</evidence>
<dbReference type="PANTHER" id="PTHR30061:SF50">
    <property type="entry name" value="MALTOSE_MALTODEXTRIN-BINDING PERIPLASMIC PROTEIN"/>
    <property type="match status" value="1"/>
</dbReference>
<dbReference type="RefSeq" id="WP_106286637.1">
    <property type="nucleotide sequence ID" value="NZ_CAWNTC010000090.1"/>
</dbReference>
<dbReference type="SUPFAM" id="SSF53850">
    <property type="entry name" value="Periplasmic binding protein-like II"/>
    <property type="match status" value="1"/>
</dbReference>
<reference evidence="5 6" key="2">
    <citation type="submission" date="2018-03" db="EMBL/GenBank/DDBJ databases">
        <title>The ancient ancestry and fast evolution of plastids.</title>
        <authorList>
            <person name="Moore K.R."/>
            <person name="Magnabosco C."/>
            <person name="Momper L."/>
            <person name="Gold D.A."/>
            <person name="Bosak T."/>
            <person name="Fournier G.P."/>
        </authorList>
    </citation>
    <scope>NUCLEOTIDE SEQUENCE [LARGE SCALE GENOMIC DNA]</scope>
    <source>
        <strain evidence="5 6">CCAP 1448/3</strain>
    </source>
</reference>
<keyword evidence="2" id="KW-0813">Transport</keyword>
<organism evidence="5 6">
    <name type="scientific">Merismopedia glauca CCAP 1448/3</name>
    <dbReference type="NCBI Taxonomy" id="1296344"/>
    <lineage>
        <taxon>Bacteria</taxon>
        <taxon>Bacillati</taxon>
        <taxon>Cyanobacteriota</taxon>
        <taxon>Cyanophyceae</taxon>
        <taxon>Synechococcales</taxon>
        <taxon>Merismopediaceae</taxon>
        <taxon>Merismopedia</taxon>
    </lineage>
</organism>
<accession>A0A2T1CAI2</accession>
<feature type="signal peptide" evidence="4">
    <location>
        <begin position="1"/>
        <end position="23"/>
    </location>
</feature>
<evidence type="ECO:0000313" key="6">
    <source>
        <dbReference type="Proteomes" id="UP000238762"/>
    </source>
</evidence>
<gene>
    <name evidence="5" type="ORF">C7B64_00155</name>
</gene>
<dbReference type="GO" id="GO:0015768">
    <property type="term" value="P:maltose transport"/>
    <property type="evidence" value="ECO:0007669"/>
    <property type="project" value="TreeGrafter"/>
</dbReference>
<dbReference type="Gene3D" id="3.40.190.10">
    <property type="entry name" value="Periplasmic binding protein-like II"/>
    <property type="match status" value="1"/>
</dbReference>
<proteinExistence type="inferred from homology"/>
<dbReference type="GO" id="GO:0055052">
    <property type="term" value="C:ATP-binding cassette (ABC) transporter complex, substrate-binding subunit-containing"/>
    <property type="evidence" value="ECO:0007669"/>
    <property type="project" value="TreeGrafter"/>
</dbReference>
<comment type="similarity">
    <text evidence="1">Belongs to the bacterial solute-binding protein 1 family.</text>
</comment>
<sequence>MKLINYFSRSFLSLILISTFVFAGCTSSQRDARSPKTILTLAGWQSTPQEKQALQKLIQDFETENPEIDVQYETINSQYMDVIQTRLAGDNAPDIFYLDALEAPALIKQGVLEPLDSYIPKNFALEDFEPSLIKAFKYQDKIYGIPKDFSTLALFYNRKLLASAGITQPPKTWTELLEFSKKLTLTSSNKTTRYGLGISPELARQYFTIKAFGGELINQEGEAVFAESNAIKGLQLIVDQYQKDKSSIQPADVGANSGSDLFGQGKAAMAIEGPWAIPYLKENFPNLEFATAEVPTINNKKGTMAYTVAYVMNKAAKNKEVSWKLIDYLTNKSGMKKWASSGLVLPSRKSTLAEINYDKDPLYSPFVRGASYATIWQAGDNLPIIMNNFNNQFLSAILGQQSLSDAMQKAQDTANKEIKAIQ</sequence>
<dbReference type="GO" id="GO:0042956">
    <property type="term" value="P:maltodextrin transmembrane transport"/>
    <property type="evidence" value="ECO:0007669"/>
    <property type="project" value="TreeGrafter"/>
</dbReference>
<dbReference type="GO" id="GO:1901982">
    <property type="term" value="F:maltose binding"/>
    <property type="evidence" value="ECO:0007669"/>
    <property type="project" value="TreeGrafter"/>
</dbReference>
<protein>
    <submittedName>
        <fullName evidence="5">ABC transporter substrate-binding protein</fullName>
    </submittedName>
</protein>
<dbReference type="Pfam" id="PF01547">
    <property type="entry name" value="SBP_bac_1"/>
    <property type="match status" value="1"/>
</dbReference>
<dbReference type="CDD" id="cd14748">
    <property type="entry name" value="PBP2_UgpB"/>
    <property type="match status" value="1"/>
</dbReference>
<keyword evidence="3 4" id="KW-0732">Signal</keyword>
<evidence type="ECO:0000256" key="2">
    <source>
        <dbReference type="ARBA" id="ARBA00022448"/>
    </source>
</evidence>
<name>A0A2T1CAI2_9CYAN</name>
<comment type="caution">
    <text evidence="5">The sequence shown here is derived from an EMBL/GenBank/DDBJ whole genome shotgun (WGS) entry which is preliminary data.</text>
</comment>
<dbReference type="InterPro" id="IPR006059">
    <property type="entry name" value="SBP"/>
</dbReference>
<feature type="chain" id="PRO_5015737274" evidence="4">
    <location>
        <begin position="24"/>
        <end position="422"/>
    </location>
</feature>
<dbReference type="PANTHER" id="PTHR30061">
    <property type="entry name" value="MALTOSE-BINDING PERIPLASMIC PROTEIN"/>
    <property type="match status" value="1"/>
</dbReference>
<dbReference type="OrthoDB" id="9782846at2"/>
<dbReference type="AlphaFoldDB" id="A0A2T1CAI2"/>
<evidence type="ECO:0000256" key="4">
    <source>
        <dbReference type="SAM" id="SignalP"/>
    </source>
</evidence>
<keyword evidence="6" id="KW-1185">Reference proteome</keyword>
<dbReference type="PROSITE" id="PS51257">
    <property type="entry name" value="PROKAR_LIPOPROTEIN"/>
    <property type="match status" value="1"/>
</dbReference>
<dbReference type="Proteomes" id="UP000238762">
    <property type="component" value="Unassembled WGS sequence"/>
</dbReference>
<evidence type="ECO:0000256" key="3">
    <source>
        <dbReference type="ARBA" id="ARBA00022729"/>
    </source>
</evidence>
<reference evidence="5 6" key="1">
    <citation type="submission" date="2018-02" db="EMBL/GenBank/DDBJ databases">
        <authorList>
            <person name="Cohen D.B."/>
            <person name="Kent A.D."/>
        </authorList>
    </citation>
    <scope>NUCLEOTIDE SEQUENCE [LARGE SCALE GENOMIC DNA]</scope>
    <source>
        <strain evidence="5 6">CCAP 1448/3</strain>
    </source>
</reference>
<dbReference type="EMBL" id="PVWJ01000001">
    <property type="protein sequence ID" value="PSB05254.1"/>
    <property type="molecule type" value="Genomic_DNA"/>
</dbReference>